<name>A0A2T2WX99_SULTH</name>
<dbReference type="EMBL" id="PXYX01000018">
    <property type="protein sequence ID" value="PSR26852.1"/>
    <property type="molecule type" value="Genomic_DNA"/>
</dbReference>
<proteinExistence type="predicted"/>
<sequence length="71" mass="7940">MPARLLVCLQKGWGGCILLRRTGPWVSDLNWGVTPLDEFENKATTLHEQLSRNVAFLDDGQQLGVPLSDVY</sequence>
<gene>
    <name evidence="1" type="ORF">C7B47_09685</name>
</gene>
<organism evidence="1 2">
    <name type="scientific">Sulfobacillus thermosulfidooxidans</name>
    <dbReference type="NCBI Taxonomy" id="28034"/>
    <lineage>
        <taxon>Bacteria</taxon>
        <taxon>Bacillati</taxon>
        <taxon>Bacillota</taxon>
        <taxon>Clostridia</taxon>
        <taxon>Eubacteriales</taxon>
        <taxon>Clostridiales Family XVII. Incertae Sedis</taxon>
        <taxon>Sulfobacillus</taxon>
    </lineage>
</organism>
<dbReference type="AlphaFoldDB" id="A0A2T2WX99"/>
<dbReference type="Proteomes" id="UP000242705">
    <property type="component" value="Unassembled WGS sequence"/>
</dbReference>
<evidence type="ECO:0000313" key="2">
    <source>
        <dbReference type="Proteomes" id="UP000242705"/>
    </source>
</evidence>
<protein>
    <submittedName>
        <fullName evidence="1">Uncharacterized protein</fullName>
    </submittedName>
</protein>
<accession>A0A2T2WX99</accession>
<comment type="caution">
    <text evidence="1">The sequence shown here is derived from an EMBL/GenBank/DDBJ whole genome shotgun (WGS) entry which is preliminary data.</text>
</comment>
<evidence type="ECO:0000313" key="1">
    <source>
        <dbReference type="EMBL" id="PSR26852.1"/>
    </source>
</evidence>
<reference evidence="1 2" key="1">
    <citation type="journal article" date="2014" name="BMC Genomics">
        <title>Comparison of environmental and isolate Sulfobacillus genomes reveals diverse carbon, sulfur, nitrogen, and hydrogen metabolisms.</title>
        <authorList>
            <person name="Justice N.B."/>
            <person name="Norman A."/>
            <person name="Brown C.T."/>
            <person name="Singh A."/>
            <person name="Thomas B.C."/>
            <person name="Banfield J.F."/>
        </authorList>
    </citation>
    <scope>NUCLEOTIDE SEQUENCE [LARGE SCALE GENOMIC DNA]</scope>
    <source>
        <strain evidence="1">AMDSBA5</strain>
    </source>
</reference>